<accession>A0ACC3AKJ7</accession>
<comment type="caution">
    <text evidence="1">The sequence shown here is derived from an EMBL/GenBank/DDBJ whole genome shotgun (WGS) entry which is preliminary data.</text>
</comment>
<dbReference type="EMBL" id="JAPDRQ010000002">
    <property type="protein sequence ID" value="KAJ9664564.1"/>
    <property type="molecule type" value="Genomic_DNA"/>
</dbReference>
<evidence type="ECO:0000313" key="1">
    <source>
        <dbReference type="EMBL" id="KAJ9664564.1"/>
    </source>
</evidence>
<protein>
    <submittedName>
        <fullName evidence="1">Uncharacterized protein</fullName>
    </submittedName>
</protein>
<sequence length="274" mass="30565">MIFNRQSLARKPSLSTIDSVDSTKQYTQSPRLSDSEHKDIFVTSEGCQSGYYPRPYVPSPATVNQAWIPPSMEQNIPPPRPLIVRVPTTETRYMQMLLHLDRIPRVYNFLAGLFTWILLASFLIIPGTFTSFKNSDAFKNIQDNEDKSNAVAKAILDSAANAGLLWLSGAFCMIGGTGCLVLWARWRKNYVWLVNKIFLPATLNSVAGLLTTIVNVYTAQKGVWSVTAKITAITTGSLIAVAGGLFGAYNFWYLQKVREAHEAAYYPEEKRIDG</sequence>
<organism evidence="1 2">
    <name type="scientific">Neophaeococcomyces mojaviensis</name>
    <dbReference type="NCBI Taxonomy" id="3383035"/>
    <lineage>
        <taxon>Eukaryota</taxon>
        <taxon>Fungi</taxon>
        <taxon>Dikarya</taxon>
        <taxon>Ascomycota</taxon>
        <taxon>Pezizomycotina</taxon>
        <taxon>Eurotiomycetes</taxon>
        <taxon>Chaetothyriomycetidae</taxon>
        <taxon>Chaetothyriales</taxon>
        <taxon>Chaetothyriales incertae sedis</taxon>
        <taxon>Neophaeococcomyces</taxon>
    </lineage>
</organism>
<name>A0ACC3AKJ7_9EURO</name>
<evidence type="ECO:0000313" key="2">
    <source>
        <dbReference type="Proteomes" id="UP001172386"/>
    </source>
</evidence>
<reference evidence="1" key="1">
    <citation type="submission" date="2022-10" db="EMBL/GenBank/DDBJ databases">
        <title>Culturing micro-colonial fungi from biological soil crusts in the Mojave desert and describing Neophaeococcomyces mojavensis, and introducing the new genera and species Taxawa tesnikishii.</title>
        <authorList>
            <person name="Kurbessoian T."/>
            <person name="Stajich J.E."/>
        </authorList>
    </citation>
    <scope>NUCLEOTIDE SEQUENCE</scope>
    <source>
        <strain evidence="1">JES_112</strain>
    </source>
</reference>
<dbReference type="Proteomes" id="UP001172386">
    <property type="component" value="Unassembled WGS sequence"/>
</dbReference>
<proteinExistence type="predicted"/>
<gene>
    <name evidence="1" type="ORF">H2198_000215</name>
</gene>
<keyword evidence="2" id="KW-1185">Reference proteome</keyword>